<keyword evidence="4 6" id="KW-0067">ATP-binding</keyword>
<evidence type="ECO:0000313" key="6">
    <source>
        <dbReference type="EMBL" id="TYO98224.1"/>
    </source>
</evidence>
<dbReference type="Proteomes" id="UP000324159">
    <property type="component" value="Unassembled WGS sequence"/>
</dbReference>
<dbReference type="Pfam" id="PF00005">
    <property type="entry name" value="ABC_tran"/>
    <property type="match status" value="1"/>
</dbReference>
<dbReference type="GO" id="GO:0005524">
    <property type="term" value="F:ATP binding"/>
    <property type="evidence" value="ECO:0007669"/>
    <property type="project" value="UniProtKB-KW"/>
</dbReference>
<evidence type="ECO:0000256" key="1">
    <source>
        <dbReference type="ARBA" id="ARBA00005417"/>
    </source>
</evidence>
<dbReference type="InterPro" id="IPR027417">
    <property type="entry name" value="P-loop_NTPase"/>
</dbReference>
<feature type="domain" description="ABC transporter" evidence="5">
    <location>
        <begin position="6"/>
        <end position="256"/>
    </location>
</feature>
<dbReference type="PROSITE" id="PS00211">
    <property type="entry name" value="ABC_TRANSPORTER_1"/>
    <property type="match status" value="1"/>
</dbReference>
<dbReference type="SUPFAM" id="SSF52540">
    <property type="entry name" value="P-loop containing nucleoside triphosphate hydrolases"/>
    <property type="match status" value="1"/>
</dbReference>
<dbReference type="GO" id="GO:0055085">
    <property type="term" value="P:transmembrane transport"/>
    <property type="evidence" value="ECO:0007669"/>
    <property type="project" value="UniProtKB-ARBA"/>
</dbReference>
<dbReference type="FunFam" id="3.40.50.300:FF:000016">
    <property type="entry name" value="Oligopeptide ABC transporter ATP-binding component"/>
    <property type="match status" value="1"/>
</dbReference>
<keyword evidence="2" id="KW-0813">Transport</keyword>
<name>A0A5D3WIC7_9BACT</name>
<keyword evidence="7" id="KW-1185">Reference proteome</keyword>
<evidence type="ECO:0000313" key="7">
    <source>
        <dbReference type="Proteomes" id="UP000324159"/>
    </source>
</evidence>
<evidence type="ECO:0000256" key="2">
    <source>
        <dbReference type="ARBA" id="ARBA00022448"/>
    </source>
</evidence>
<organism evidence="6 7">
    <name type="scientific">Geothermobacter ehrlichii</name>
    <dbReference type="NCBI Taxonomy" id="213224"/>
    <lineage>
        <taxon>Bacteria</taxon>
        <taxon>Pseudomonadati</taxon>
        <taxon>Thermodesulfobacteriota</taxon>
        <taxon>Desulfuromonadia</taxon>
        <taxon>Desulfuromonadales</taxon>
        <taxon>Geothermobacteraceae</taxon>
        <taxon>Geothermobacter</taxon>
    </lineage>
</organism>
<dbReference type="Pfam" id="PF08352">
    <property type="entry name" value="oligo_HPY"/>
    <property type="match status" value="1"/>
</dbReference>
<keyword evidence="3" id="KW-0547">Nucleotide-binding</keyword>
<dbReference type="InterPro" id="IPR017871">
    <property type="entry name" value="ABC_transporter-like_CS"/>
</dbReference>
<dbReference type="CDD" id="cd03257">
    <property type="entry name" value="ABC_NikE_OppD_transporters"/>
    <property type="match status" value="1"/>
</dbReference>
<dbReference type="GO" id="GO:0015833">
    <property type="term" value="P:peptide transport"/>
    <property type="evidence" value="ECO:0007669"/>
    <property type="project" value="InterPro"/>
</dbReference>
<accession>A0A5D3WIC7</accession>
<dbReference type="InterPro" id="IPR013563">
    <property type="entry name" value="Oligopep_ABC_C"/>
</dbReference>
<dbReference type="InterPro" id="IPR003439">
    <property type="entry name" value="ABC_transporter-like_ATP-bd"/>
</dbReference>
<proteinExistence type="inferred from homology"/>
<dbReference type="AlphaFoldDB" id="A0A5D3WIC7"/>
<dbReference type="InterPro" id="IPR050319">
    <property type="entry name" value="ABC_transp_ATP-bind"/>
</dbReference>
<dbReference type="SMART" id="SM00382">
    <property type="entry name" value="AAA"/>
    <property type="match status" value="1"/>
</dbReference>
<dbReference type="PANTHER" id="PTHR43776">
    <property type="entry name" value="TRANSPORT ATP-BINDING PROTEIN"/>
    <property type="match status" value="1"/>
</dbReference>
<protein>
    <submittedName>
        <fullName evidence="6">Peptide/nickel transport system ATP-binding protein/oligopeptide transport system ATP-binding protein</fullName>
    </submittedName>
</protein>
<evidence type="ECO:0000256" key="4">
    <source>
        <dbReference type="ARBA" id="ARBA00022840"/>
    </source>
</evidence>
<dbReference type="EMBL" id="VNIB01000007">
    <property type="protein sequence ID" value="TYO98224.1"/>
    <property type="molecule type" value="Genomic_DNA"/>
</dbReference>
<gene>
    <name evidence="6" type="ORF">EDC39_10719</name>
</gene>
<dbReference type="PROSITE" id="PS50893">
    <property type="entry name" value="ABC_TRANSPORTER_2"/>
    <property type="match status" value="1"/>
</dbReference>
<evidence type="ECO:0000256" key="3">
    <source>
        <dbReference type="ARBA" id="ARBA00022741"/>
    </source>
</evidence>
<reference evidence="6 7" key="1">
    <citation type="submission" date="2019-07" db="EMBL/GenBank/DDBJ databases">
        <title>Genomic Encyclopedia of Type Strains, Phase IV (KMG-IV): sequencing the most valuable type-strain genomes for metagenomic binning, comparative biology and taxonomic classification.</title>
        <authorList>
            <person name="Goeker M."/>
        </authorList>
    </citation>
    <scope>NUCLEOTIDE SEQUENCE [LARGE SCALE GENOMIC DNA]</scope>
    <source>
        <strain evidence="6 7">SS015</strain>
    </source>
</reference>
<comment type="caution">
    <text evidence="6">The sequence shown here is derived from an EMBL/GenBank/DDBJ whole genome shotgun (WGS) entry which is preliminary data.</text>
</comment>
<dbReference type="NCBIfam" id="TIGR01727">
    <property type="entry name" value="oligo_HPY"/>
    <property type="match status" value="1"/>
</dbReference>
<dbReference type="Gene3D" id="3.40.50.300">
    <property type="entry name" value="P-loop containing nucleotide triphosphate hydrolases"/>
    <property type="match status" value="1"/>
</dbReference>
<dbReference type="InterPro" id="IPR003593">
    <property type="entry name" value="AAA+_ATPase"/>
</dbReference>
<sequence length="336" mass="37061">MNEVLLEVCDLHKSFTVSRGPLSGPPQRLRAVAGVSFSLAPGETLGLVGESGCGKSTTGRLITRLIEPDSGVIRFGGTDLTRLNQRKLRPYRRRMQMIFQDPFSSLNPRMKVFDILAEPLLLHGLATGKELAVEVGELAHRVGLGPEHLDRYPHEFSGGQRQRIGIARAIAVRPELIVADEPVSALDLSIQAQVINLLRDIQQQDGLSYLFIAHDLAVVEHISDRVAVMYLGRIVELGPARELYRHPLHPYTEALLNAVPIPDPKRRQKRQILAGEVPSPITPPAGCPFHPRCPYAGEICRVENPPLVEKDTGHHTACHYSEQVGRYRRPAAPAGS</sequence>
<dbReference type="GO" id="GO:0016887">
    <property type="term" value="F:ATP hydrolysis activity"/>
    <property type="evidence" value="ECO:0007669"/>
    <property type="project" value="InterPro"/>
</dbReference>
<evidence type="ECO:0000259" key="5">
    <source>
        <dbReference type="PROSITE" id="PS50893"/>
    </source>
</evidence>
<comment type="similarity">
    <text evidence="1">Belongs to the ABC transporter superfamily.</text>
</comment>
<dbReference type="PANTHER" id="PTHR43776:SF7">
    <property type="entry name" value="D,D-DIPEPTIDE TRANSPORT ATP-BINDING PROTEIN DDPF-RELATED"/>
    <property type="match status" value="1"/>
</dbReference>